<dbReference type="GeneID" id="66114964"/>
<feature type="compositionally biased region" description="Low complexity" evidence="5">
    <location>
        <begin position="276"/>
        <end position="297"/>
    </location>
</feature>
<proteinExistence type="predicted"/>
<organism evidence="7 8">
    <name type="scientific">Scheffersomyces spartinae</name>
    <dbReference type="NCBI Taxonomy" id="45513"/>
    <lineage>
        <taxon>Eukaryota</taxon>
        <taxon>Fungi</taxon>
        <taxon>Dikarya</taxon>
        <taxon>Ascomycota</taxon>
        <taxon>Saccharomycotina</taxon>
        <taxon>Pichiomycetes</taxon>
        <taxon>Debaryomycetaceae</taxon>
        <taxon>Scheffersomyces</taxon>
    </lineage>
</organism>
<evidence type="ECO:0000313" key="8">
    <source>
        <dbReference type="Proteomes" id="UP000790833"/>
    </source>
</evidence>
<dbReference type="AlphaFoldDB" id="A0A9P7V777"/>
<dbReference type="OrthoDB" id="8048523at2759"/>
<evidence type="ECO:0000256" key="1">
    <source>
        <dbReference type="ARBA" id="ARBA00004141"/>
    </source>
</evidence>
<protein>
    <submittedName>
        <fullName evidence="7">Uncharacterized protein</fullName>
    </submittedName>
</protein>
<evidence type="ECO:0000256" key="4">
    <source>
        <dbReference type="ARBA" id="ARBA00023136"/>
    </source>
</evidence>
<evidence type="ECO:0000256" key="2">
    <source>
        <dbReference type="ARBA" id="ARBA00022692"/>
    </source>
</evidence>
<feature type="transmembrane region" description="Helical" evidence="6">
    <location>
        <begin position="192"/>
        <end position="218"/>
    </location>
</feature>
<dbReference type="PANTHER" id="PTHR16201">
    <property type="entry name" value="SEVEN TRANSMEMBRANE PROTEIN 1-RELATED"/>
    <property type="match status" value="1"/>
</dbReference>
<comment type="subcellular location">
    <subcellularLocation>
        <location evidence="1">Membrane</location>
        <topology evidence="1">Multi-pass membrane protein</topology>
    </subcellularLocation>
</comment>
<dbReference type="EMBL" id="JAHMUF010000017">
    <property type="protein sequence ID" value="KAG7192495.1"/>
    <property type="molecule type" value="Genomic_DNA"/>
</dbReference>
<accession>A0A9P7V777</accession>
<evidence type="ECO:0000313" key="7">
    <source>
        <dbReference type="EMBL" id="KAG7192495.1"/>
    </source>
</evidence>
<keyword evidence="2 6" id="KW-0812">Transmembrane</keyword>
<keyword evidence="3 6" id="KW-1133">Transmembrane helix</keyword>
<keyword evidence="8" id="KW-1185">Reference proteome</keyword>
<evidence type="ECO:0000256" key="3">
    <source>
        <dbReference type="ARBA" id="ARBA00022989"/>
    </source>
</evidence>
<comment type="caution">
    <text evidence="7">The sequence shown here is derived from an EMBL/GenBank/DDBJ whole genome shotgun (WGS) entry which is preliminary data.</text>
</comment>
<dbReference type="GO" id="GO:0015174">
    <property type="term" value="F:basic amino acid transmembrane transporter activity"/>
    <property type="evidence" value="ECO:0007669"/>
    <property type="project" value="TreeGrafter"/>
</dbReference>
<feature type="transmembrane region" description="Helical" evidence="6">
    <location>
        <begin position="230"/>
        <end position="256"/>
    </location>
</feature>
<feature type="region of interest" description="Disordered" evidence="5">
    <location>
        <begin position="23"/>
        <end position="82"/>
    </location>
</feature>
<gene>
    <name evidence="7" type="ORF">KQ657_001590</name>
</gene>
<feature type="compositionally biased region" description="Polar residues" evidence="5">
    <location>
        <begin position="308"/>
        <end position="321"/>
    </location>
</feature>
<feature type="compositionally biased region" description="Acidic residues" evidence="5">
    <location>
        <begin position="29"/>
        <end position="40"/>
    </location>
</feature>
<feature type="region of interest" description="Disordered" evidence="5">
    <location>
        <begin position="266"/>
        <end position="321"/>
    </location>
</feature>
<sequence>MIPDMLRPTKSVGTVRAHSLPRRNRFEYTETETDGGEEQVEVGGDRHQHHHHHDRERLSEVEQNSPFPIENTRAPHRVSSSPRLRLDNRRADLTGGSLIKKLLGTSFMAKSLTKPVHGFPVHKPTTPTAPSPDSPWDRFILALHTFATALGAITFTKENIGSLSAWCCTCLYVSSRCPQIYRNFCNKSTKGILMYLFLFAMLGNTFYATSVVTDLYVLKLVDPTLYNKEVLVRLPFIIGSAGTVTFDIVILMQVWYYSSPTSLHNSHHYHQHHQQRQQQQYLQDNHQLHHQQQQQNHQFHHHPQFQQGISPNNSNNNQLVTSHPRNQSYLVHRTPQDSPSSSSNRRLSKFPYTDDYYSTLYDDENDQIGEYMGGDHPLKRRSKHTHEKSLETFQKPDWYTNIYKNPHTSSPNNNNDESTKLVNQFTQSYKNYVNASPQLNPPSHYISGSASLARSINVSSHSNIISNAFNMLASSMSSSSMNNENDYYNIPGSSLKNHHSASTNNNGNIIINNNSITNNIVSNSVTSSHLATSIIPSIVGNYSSLSRKMKDETKIPFSPSDFLNDEFYHSTAGTLGNTS</sequence>
<evidence type="ECO:0000256" key="5">
    <source>
        <dbReference type="SAM" id="MobiDB-lite"/>
    </source>
</evidence>
<feature type="region of interest" description="Disordered" evidence="5">
    <location>
        <begin position="330"/>
        <end position="349"/>
    </location>
</feature>
<evidence type="ECO:0000256" key="6">
    <source>
        <dbReference type="SAM" id="Phobius"/>
    </source>
</evidence>
<keyword evidence="4 6" id="KW-0472">Membrane</keyword>
<dbReference type="SMART" id="SM00679">
    <property type="entry name" value="CTNS"/>
    <property type="match status" value="1"/>
</dbReference>
<dbReference type="Pfam" id="PF04193">
    <property type="entry name" value="PQ-loop"/>
    <property type="match status" value="1"/>
</dbReference>
<feature type="compositionally biased region" description="Basic residues" evidence="5">
    <location>
        <begin position="266"/>
        <end position="275"/>
    </location>
</feature>
<dbReference type="InterPro" id="IPR006603">
    <property type="entry name" value="PQ-loop_rpt"/>
</dbReference>
<reference evidence="7" key="1">
    <citation type="submission" date="2021-03" db="EMBL/GenBank/DDBJ databases">
        <authorList>
            <person name="Palmer J.M."/>
        </authorList>
    </citation>
    <scope>NUCLEOTIDE SEQUENCE</scope>
    <source>
        <strain evidence="7">ARV_011</strain>
    </source>
</reference>
<dbReference type="Gene3D" id="1.20.1280.290">
    <property type="match status" value="1"/>
</dbReference>
<dbReference type="GO" id="GO:0016020">
    <property type="term" value="C:membrane"/>
    <property type="evidence" value="ECO:0007669"/>
    <property type="project" value="UniProtKB-SubCell"/>
</dbReference>
<dbReference type="Proteomes" id="UP000790833">
    <property type="component" value="Unassembled WGS sequence"/>
</dbReference>
<name>A0A9P7V777_9ASCO</name>
<dbReference type="PANTHER" id="PTHR16201:SF34">
    <property type="entry name" value="LYSOSOMAL AMINO ACID TRANSPORTER 1"/>
    <property type="match status" value="1"/>
</dbReference>
<dbReference type="RefSeq" id="XP_043048045.1">
    <property type="nucleotide sequence ID" value="XM_043192381.1"/>
</dbReference>
<dbReference type="InterPro" id="IPR051415">
    <property type="entry name" value="LAAT-1"/>
</dbReference>